<dbReference type="PANTHER" id="PTHR45704">
    <property type="entry name" value="RAS-LIKE FAMILY MEMBER 11"/>
    <property type="match status" value="1"/>
</dbReference>
<feature type="non-terminal residue" evidence="5">
    <location>
        <position position="135"/>
    </location>
</feature>
<evidence type="ECO:0000313" key="5">
    <source>
        <dbReference type="EMBL" id="WAQ98615.1"/>
    </source>
</evidence>
<dbReference type="Gene3D" id="3.40.50.300">
    <property type="entry name" value="P-loop containing nucleotide triphosphate hydrolases"/>
    <property type="match status" value="1"/>
</dbReference>
<dbReference type="EMBL" id="CP111014">
    <property type="protein sequence ID" value="WAQ98615.1"/>
    <property type="molecule type" value="Genomic_DNA"/>
</dbReference>
<comment type="catalytic activity">
    <reaction evidence="3">
        <text>GTP + H2O = GDP + phosphate + H(+)</text>
        <dbReference type="Rhea" id="RHEA:19669"/>
        <dbReference type="ChEBI" id="CHEBI:15377"/>
        <dbReference type="ChEBI" id="CHEBI:15378"/>
        <dbReference type="ChEBI" id="CHEBI:37565"/>
        <dbReference type="ChEBI" id="CHEBI:43474"/>
        <dbReference type="ChEBI" id="CHEBI:58189"/>
        <dbReference type="EC" id="3.6.5.2"/>
    </reaction>
</comment>
<evidence type="ECO:0000256" key="1">
    <source>
        <dbReference type="ARBA" id="ARBA00011984"/>
    </source>
</evidence>
<proteinExistence type="predicted"/>
<evidence type="ECO:0000313" key="6">
    <source>
        <dbReference type="Proteomes" id="UP001164746"/>
    </source>
</evidence>
<evidence type="ECO:0000256" key="4">
    <source>
        <dbReference type="SAM" id="MobiDB-lite"/>
    </source>
</evidence>
<dbReference type="InterPro" id="IPR051065">
    <property type="entry name" value="Ras-related_GTPase"/>
</dbReference>
<keyword evidence="2" id="KW-0378">Hydrolase</keyword>
<sequence length="135" mass="15488">DDSNSDRYYSWADAYMIVYGITDRDSFATARDYLVRVTDYLKATGKDCPCTAAEEYECVEDTFHGLIYSIQKHRGDKHTVCPPPLFISEERLQSGLKTRPRSPRNGAADKKDEKSPNKKTPTSFKLFNKSFKIFN</sequence>
<evidence type="ECO:0000256" key="2">
    <source>
        <dbReference type="ARBA" id="ARBA00022801"/>
    </source>
</evidence>
<gene>
    <name evidence="5" type="ORF">MAR_022988</name>
</gene>
<reference evidence="5" key="1">
    <citation type="submission" date="2022-11" db="EMBL/GenBank/DDBJ databases">
        <title>Centuries of genome instability and evolution in soft-shell clam transmissible cancer (bioRxiv).</title>
        <authorList>
            <person name="Hart S.F.M."/>
            <person name="Yonemitsu M.A."/>
            <person name="Giersch R.M."/>
            <person name="Beal B.F."/>
            <person name="Arriagada G."/>
            <person name="Davis B.W."/>
            <person name="Ostrander E.A."/>
            <person name="Goff S.P."/>
            <person name="Metzger M.J."/>
        </authorList>
    </citation>
    <scope>NUCLEOTIDE SEQUENCE</scope>
    <source>
        <strain evidence="5">MELC-2E11</strain>
        <tissue evidence="5">Siphon/mantle</tissue>
    </source>
</reference>
<protein>
    <recommendedName>
        <fullName evidence="1">small monomeric GTPase</fullName>
        <ecNumber evidence="1">3.6.5.2</ecNumber>
    </recommendedName>
</protein>
<dbReference type="EC" id="3.6.5.2" evidence="1"/>
<feature type="compositionally biased region" description="Basic and acidic residues" evidence="4">
    <location>
        <begin position="107"/>
        <end position="116"/>
    </location>
</feature>
<dbReference type="InterPro" id="IPR027417">
    <property type="entry name" value="P-loop_NTPase"/>
</dbReference>
<evidence type="ECO:0000256" key="3">
    <source>
        <dbReference type="ARBA" id="ARBA00048098"/>
    </source>
</evidence>
<feature type="region of interest" description="Disordered" evidence="4">
    <location>
        <begin position="91"/>
        <end position="123"/>
    </location>
</feature>
<dbReference type="SUPFAM" id="SSF52540">
    <property type="entry name" value="P-loop containing nucleoside triphosphate hydrolases"/>
    <property type="match status" value="1"/>
</dbReference>
<name>A0ABY7DUL2_MYAAR</name>
<accession>A0ABY7DUL2</accession>
<organism evidence="5 6">
    <name type="scientific">Mya arenaria</name>
    <name type="common">Soft-shell clam</name>
    <dbReference type="NCBI Taxonomy" id="6604"/>
    <lineage>
        <taxon>Eukaryota</taxon>
        <taxon>Metazoa</taxon>
        <taxon>Spiralia</taxon>
        <taxon>Lophotrochozoa</taxon>
        <taxon>Mollusca</taxon>
        <taxon>Bivalvia</taxon>
        <taxon>Autobranchia</taxon>
        <taxon>Heteroconchia</taxon>
        <taxon>Euheterodonta</taxon>
        <taxon>Imparidentia</taxon>
        <taxon>Neoheterodontei</taxon>
        <taxon>Myida</taxon>
        <taxon>Myoidea</taxon>
        <taxon>Myidae</taxon>
        <taxon>Mya</taxon>
    </lineage>
</organism>
<dbReference type="Proteomes" id="UP001164746">
    <property type="component" value="Chromosome 3"/>
</dbReference>
<keyword evidence="6" id="KW-1185">Reference proteome</keyword>